<dbReference type="CDD" id="cd00433">
    <property type="entry name" value="Peptidase_M17"/>
    <property type="match status" value="1"/>
</dbReference>
<dbReference type="Gene3D" id="3.40.220.10">
    <property type="entry name" value="Leucine Aminopeptidase, subunit E, domain 1"/>
    <property type="match status" value="1"/>
</dbReference>
<evidence type="ECO:0000313" key="10">
    <source>
        <dbReference type="EMBL" id="RKS72462.1"/>
    </source>
</evidence>
<dbReference type="HAMAP" id="MF_00181">
    <property type="entry name" value="Cytosol_peptidase_M17"/>
    <property type="match status" value="1"/>
</dbReference>
<evidence type="ECO:0000256" key="8">
    <source>
        <dbReference type="HAMAP-Rule" id="MF_00181"/>
    </source>
</evidence>
<reference evidence="10 11" key="1">
    <citation type="submission" date="2018-10" db="EMBL/GenBank/DDBJ databases">
        <title>Genomic Encyclopedia of Archaeal and Bacterial Type Strains, Phase II (KMG-II): from individual species to whole genera.</title>
        <authorList>
            <person name="Goeker M."/>
        </authorList>
    </citation>
    <scope>NUCLEOTIDE SEQUENCE [LARGE SCALE GENOMIC DNA]</scope>
    <source>
        <strain evidence="10 11">RP-AC37</strain>
    </source>
</reference>
<dbReference type="Pfam" id="PF00883">
    <property type="entry name" value="Peptidase_M17"/>
    <property type="match status" value="1"/>
</dbReference>
<dbReference type="SUPFAM" id="SSF53187">
    <property type="entry name" value="Zn-dependent exopeptidases"/>
    <property type="match status" value="1"/>
</dbReference>
<evidence type="ECO:0000256" key="4">
    <source>
        <dbReference type="ARBA" id="ARBA00022438"/>
    </source>
</evidence>
<dbReference type="EMBL" id="RBWV01000013">
    <property type="protein sequence ID" value="RKS72462.1"/>
    <property type="molecule type" value="Genomic_DNA"/>
</dbReference>
<dbReference type="PANTHER" id="PTHR11963">
    <property type="entry name" value="LEUCINE AMINOPEPTIDASE-RELATED"/>
    <property type="match status" value="1"/>
</dbReference>
<feature type="binding site" evidence="8">
    <location>
        <position position="361"/>
    </location>
    <ligand>
        <name>Mn(2+)</name>
        <dbReference type="ChEBI" id="CHEBI:29035"/>
        <label>1</label>
    </ligand>
</feature>
<dbReference type="InterPro" id="IPR000819">
    <property type="entry name" value="Peptidase_M17_C"/>
</dbReference>
<dbReference type="SUPFAM" id="SSF52949">
    <property type="entry name" value="Macro domain-like"/>
    <property type="match status" value="1"/>
</dbReference>
<dbReference type="InterPro" id="IPR043472">
    <property type="entry name" value="Macro_dom-like"/>
</dbReference>
<comment type="catalytic activity">
    <reaction evidence="2 8">
        <text>Release of an N-terminal amino acid, preferentially leucine, but not glutamic or aspartic acids.</text>
        <dbReference type="EC" id="3.4.11.10"/>
    </reaction>
</comment>
<evidence type="ECO:0000256" key="7">
    <source>
        <dbReference type="ARBA" id="ARBA00049972"/>
    </source>
</evidence>
<feature type="active site" evidence="8">
    <location>
        <position position="365"/>
    </location>
</feature>
<keyword evidence="5 8" id="KW-0645">Protease</keyword>
<evidence type="ECO:0000313" key="11">
    <source>
        <dbReference type="Proteomes" id="UP000281955"/>
    </source>
</evidence>
<feature type="domain" description="Cytosol aminopeptidase" evidence="9">
    <location>
        <begin position="359"/>
        <end position="366"/>
    </location>
</feature>
<gene>
    <name evidence="8" type="primary">pepA</name>
    <name evidence="10" type="ORF">CLV35_2706</name>
</gene>
<dbReference type="InterPro" id="IPR008283">
    <property type="entry name" value="Peptidase_M17_N"/>
</dbReference>
<sequence>MARPRTPRALARADALPVVSVVAERSALVDSAVVALAVPVRQGAEAPAPGAGASEVADAFGLELADELAHQKATGAPGEVVEVPVSDEGRAAESLLLVGTGDGSPSDLRRAGAQLARRAGSKPALATTLVADEDPESVRAAVEGLLAGAYRVPRSGLTASGERLRDVRLLLAASGPRRAAAEAAVARAVATGRALALARDLINSPADVVGPVELAEEAQRVGAAAGLEVHVRDEAALAAEGFGGLLAVGSGSRRPPRLVEMRYEPETERRVPHVVLVGKGICFDSGGLSLKPRDAMVSMKTDMAGAGAVLGVMSAVRELGVRVRVTGLLAIAENLPDGAAYRPGDVVRHYDGTTVEVLNTDAEGRMVLADALGYADAQLAPDAVVDIATLTGAASLGLGKRHGALYATDERLAEALLAASERGGERLWRMPLVEDYRSALDSPVADLAHVPRDPHVGGGSITAALFLREFTGTRAWAHLDVAGPARADADDADVNKGGTGFGVRLLLRWLEGLGAPVRRG</sequence>
<dbReference type="EC" id="3.4.11.10" evidence="8"/>
<feature type="binding site" evidence="8">
    <location>
        <position position="279"/>
    </location>
    <ligand>
        <name>Mn(2+)</name>
        <dbReference type="ChEBI" id="CHEBI:29035"/>
        <label>2</label>
    </ligand>
</feature>
<feature type="binding site" evidence="8">
    <location>
        <position position="284"/>
    </location>
    <ligand>
        <name>Mn(2+)</name>
        <dbReference type="ChEBI" id="CHEBI:29035"/>
        <label>1</label>
    </ligand>
</feature>
<comment type="subcellular location">
    <subcellularLocation>
        <location evidence="8">Cytoplasm</location>
    </subcellularLocation>
</comment>
<dbReference type="GO" id="GO:0006508">
    <property type="term" value="P:proteolysis"/>
    <property type="evidence" value="ECO:0007669"/>
    <property type="project" value="UniProtKB-KW"/>
</dbReference>
<dbReference type="Gene3D" id="3.40.630.10">
    <property type="entry name" value="Zn peptidases"/>
    <property type="match status" value="1"/>
</dbReference>
<keyword evidence="8" id="KW-0479">Metal-binding</keyword>
<dbReference type="InterPro" id="IPR011356">
    <property type="entry name" value="Leucine_aapep/pepB"/>
</dbReference>
<keyword evidence="8" id="KW-0464">Manganese</keyword>
<protein>
    <recommendedName>
        <fullName evidence="8">Probable cytosol aminopeptidase</fullName>
        <ecNumber evidence="8">3.4.11.1</ecNumber>
    </recommendedName>
    <alternativeName>
        <fullName evidence="8">Leucine aminopeptidase</fullName>
        <shortName evidence="8">LAP</shortName>
        <ecNumber evidence="8">3.4.11.10</ecNumber>
    </alternativeName>
    <alternativeName>
        <fullName evidence="8">Leucyl aminopeptidase</fullName>
    </alternativeName>
</protein>
<dbReference type="GO" id="GO:0005737">
    <property type="term" value="C:cytoplasm"/>
    <property type="evidence" value="ECO:0007669"/>
    <property type="project" value="UniProtKB-SubCell"/>
</dbReference>
<dbReference type="PRINTS" id="PR00481">
    <property type="entry name" value="LAMNOPPTDASE"/>
</dbReference>
<feature type="binding site" evidence="8">
    <location>
        <position position="363"/>
    </location>
    <ligand>
        <name>Mn(2+)</name>
        <dbReference type="ChEBI" id="CHEBI:29035"/>
        <label>2</label>
    </ligand>
</feature>
<dbReference type="PROSITE" id="PS00631">
    <property type="entry name" value="CYTOSOL_AP"/>
    <property type="match status" value="1"/>
</dbReference>
<dbReference type="GO" id="GO:0030145">
    <property type="term" value="F:manganese ion binding"/>
    <property type="evidence" value="ECO:0007669"/>
    <property type="project" value="UniProtKB-UniRule"/>
</dbReference>
<dbReference type="EC" id="3.4.11.1" evidence="8"/>
<dbReference type="AlphaFoldDB" id="A0A420XMH3"/>
<keyword evidence="11" id="KW-1185">Reference proteome</keyword>
<dbReference type="NCBIfam" id="NF002073">
    <property type="entry name" value="PRK00913.1-2"/>
    <property type="match status" value="1"/>
</dbReference>
<dbReference type="Proteomes" id="UP000281955">
    <property type="component" value="Unassembled WGS sequence"/>
</dbReference>
<keyword evidence="6 8" id="KW-0378">Hydrolase</keyword>
<keyword evidence="8" id="KW-0963">Cytoplasm</keyword>
<comment type="catalytic activity">
    <reaction evidence="1 8">
        <text>Release of an N-terminal amino acid, Xaa-|-Yaa-, in which Xaa is preferably Leu, but may be other amino acids including Pro although not Arg or Lys, and Yaa may be Pro. Amino acid amides and methyl esters are also readily hydrolyzed, but rates on arylamides are exceedingly low.</text>
        <dbReference type="EC" id="3.4.11.1"/>
    </reaction>
</comment>
<feature type="binding site" evidence="8">
    <location>
        <position position="302"/>
    </location>
    <ligand>
        <name>Mn(2+)</name>
        <dbReference type="ChEBI" id="CHEBI:29035"/>
        <label>2</label>
    </ligand>
</feature>
<name>A0A420XMH3_9ACTN</name>
<accession>A0A420XMH3</accession>
<evidence type="ECO:0000256" key="3">
    <source>
        <dbReference type="ARBA" id="ARBA00009528"/>
    </source>
</evidence>
<keyword evidence="4 8" id="KW-0031">Aminopeptidase</keyword>
<feature type="binding site" evidence="8">
    <location>
        <position position="284"/>
    </location>
    <ligand>
        <name>Mn(2+)</name>
        <dbReference type="ChEBI" id="CHEBI:29035"/>
        <label>2</label>
    </ligand>
</feature>
<comment type="cofactor">
    <cofactor evidence="8">
        <name>Mn(2+)</name>
        <dbReference type="ChEBI" id="CHEBI:29035"/>
    </cofactor>
    <text evidence="8">Binds 2 manganese ions per subunit.</text>
</comment>
<evidence type="ECO:0000256" key="5">
    <source>
        <dbReference type="ARBA" id="ARBA00022670"/>
    </source>
</evidence>
<feature type="active site" evidence="8">
    <location>
        <position position="291"/>
    </location>
</feature>
<dbReference type="PANTHER" id="PTHR11963:SF23">
    <property type="entry name" value="CYTOSOL AMINOPEPTIDASE"/>
    <property type="match status" value="1"/>
</dbReference>
<dbReference type="InParanoid" id="A0A420XMH3"/>
<evidence type="ECO:0000259" key="9">
    <source>
        <dbReference type="PROSITE" id="PS00631"/>
    </source>
</evidence>
<evidence type="ECO:0000256" key="2">
    <source>
        <dbReference type="ARBA" id="ARBA00000967"/>
    </source>
</evidence>
<organism evidence="10 11">
    <name type="scientific">Motilibacter peucedani</name>
    <dbReference type="NCBI Taxonomy" id="598650"/>
    <lineage>
        <taxon>Bacteria</taxon>
        <taxon>Bacillati</taxon>
        <taxon>Actinomycetota</taxon>
        <taxon>Actinomycetes</taxon>
        <taxon>Motilibacterales</taxon>
        <taxon>Motilibacteraceae</taxon>
        <taxon>Motilibacter</taxon>
    </lineage>
</organism>
<comment type="function">
    <text evidence="7 8">Presumably involved in the processing and regular turnover of intracellular proteins. Catalyzes the removal of unsubstituted N-terminal amino acids from various peptides.</text>
</comment>
<dbReference type="InterPro" id="IPR023042">
    <property type="entry name" value="Peptidase_M17_leu_NH2_pept"/>
</dbReference>
<feature type="binding site" evidence="8">
    <location>
        <position position="363"/>
    </location>
    <ligand>
        <name>Mn(2+)</name>
        <dbReference type="ChEBI" id="CHEBI:29035"/>
        <label>1</label>
    </ligand>
</feature>
<proteinExistence type="inferred from homology"/>
<evidence type="ECO:0000256" key="1">
    <source>
        <dbReference type="ARBA" id="ARBA00000135"/>
    </source>
</evidence>
<dbReference type="Pfam" id="PF02789">
    <property type="entry name" value="Peptidase_M17_N"/>
    <property type="match status" value="1"/>
</dbReference>
<comment type="caution">
    <text evidence="10">The sequence shown here is derived from an EMBL/GenBank/DDBJ whole genome shotgun (WGS) entry which is preliminary data.</text>
</comment>
<dbReference type="RefSeq" id="WP_231121795.1">
    <property type="nucleotide sequence ID" value="NZ_RBWV01000013.1"/>
</dbReference>
<comment type="similarity">
    <text evidence="3 8">Belongs to the peptidase M17 family.</text>
</comment>
<dbReference type="GO" id="GO:0070006">
    <property type="term" value="F:metalloaminopeptidase activity"/>
    <property type="evidence" value="ECO:0007669"/>
    <property type="project" value="InterPro"/>
</dbReference>
<evidence type="ECO:0000256" key="6">
    <source>
        <dbReference type="ARBA" id="ARBA00022801"/>
    </source>
</evidence>